<evidence type="ECO:0000259" key="3">
    <source>
        <dbReference type="SMART" id="SM00543"/>
    </source>
</evidence>
<dbReference type="AlphaFoldDB" id="A0A3R7PRQ0"/>
<dbReference type="InterPro" id="IPR003890">
    <property type="entry name" value="MIF4G-like_typ-3"/>
</dbReference>
<dbReference type="GO" id="GO:0003743">
    <property type="term" value="F:translation initiation factor activity"/>
    <property type="evidence" value="ECO:0007669"/>
    <property type="project" value="UniProtKB-KW"/>
</dbReference>
<dbReference type="PANTHER" id="PTHR23253:SF78">
    <property type="entry name" value="EUKARYOTIC TRANSLATION INITIATION FACTOR 4G1, ISOFORM B-RELATED"/>
    <property type="match status" value="1"/>
</dbReference>
<keyword evidence="2" id="KW-0472">Membrane</keyword>
<organism evidence="4 5">
    <name type="scientific">Penaeus vannamei</name>
    <name type="common">Whiteleg shrimp</name>
    <name type="synonym">Litopenaeus vannamei</name>
    <dbReference type="NCBI Taxonomy" id="6689"/>
    <lineage>
        <taxon>Eukaryota</taxon>
        <taxon>Metazoa</taxon>
        <taxon>Ecdysozoa</taxon>
        <taxon>Arthropoda</taxon>
        <taxon>Crustacea</taxon>
        <taxon>Multicrustacea</taxon>
        <taxon>Malacostraca</taxon>
        <taxon>Eumalacostraca</taxon>
        <taxon>Eucarida</taxon>
        <taxon>Decapoda</taxon>
        <taxon>Dendrobranchiata</taxon>
        <taxon>Penaeoidea</taxon>
        <taxon>Penaeidae</taxon>
        <taxon>Penaeus</taxon>
    </lineage>
</organism>
<protein>
    <submittedName>
        <fullName evidence="4">Putative eukaryotic translation initiation factor 4 gamma 3-like isoform X2</fullName>
    </submittedName>
</protein>
<dbReference type="GO" id="GO:0016281">
    <property type="term" value="C:eukaryotic translation initiation factor 4F complex"/>
    <property type="evidence" value="ECO:0007669"/>
    <property type="project" value="TreeGrafter"/>
</dbReference>
<comment type="caution">
    <text evidence="4">The sequence shown here is derived from an EMBL/GenBank/DDBJ whole genome shotgun (WGS) entry which is preliminary data.</text>
</comment>
<dbReference type="OrthoDB" id="6379360at2759"/>
<evidence type="ECO:0000313" key="5">
    <source>
        <dbReference type="Proteomes" id="UP000283509"/>
    </source>
</evidence>
<dbReference type="EMBL" id="QCYY01001835">
    <property type="protein sequence ID" value="ROT74909.1"/>
    <property type="molecule type" value="Genomic_DNA"/>
</dbReference>
<feature type="region of interest" description="Disordered" evidence="1">
    <location>
        <begin position="119"/>
        <end position="146"/>
    </location>
</feature>
<accession>A0A3R7PRQ0</accession>
<keyword evidence="4" id="KW-0396">Initiation factor</keyword>
<dbReference type="SMART" id="SM00543">
    <property type="entry name" value="MIF4G"/>
    <property type="match status" value="1"/>
</dbReference>
<keyword evidence="4" id="KW-0648">Protein biosynthesis</keyword>
<feature type="domain" description="MIF4G" evidence="3">
    <location>
        <begin position="260"/>
        <end position="487"/>
    </location>
</feature>
<evidence type="ECO:0000256" key="1">
    <source>
        <dbReference type="SAM" id="MobiDB-lite"/>
    </source>
</evidence>
<dbReference type="Pfam" id="PF02854">
    <property type="entry name" value="MIF4G"/>
    <property type="match status" value="1"/>
</dbReference>
<gene>
    <name evidence="4" type="ORF">C7M84_006585</name>
</gene>
<dbReference type="SUPFAM" id="SSF48371">
    <property type="entry name" value="ARM repeat"/>
    <property type="match status" value="1"/>
</dbReference>
<dbReference type="GO" id="GO:0003729">
    <property type="term" value="F:mRNA binding"/>
    <property type="evidence" value="ECO:0007669"/>
    <property type="project" value="TreeGrafter"/>
</dbReference>
<reference evidence="4 5" key="2">
    <citation type="submission" date="2019-01" db="EMBL/GenBank/DDBJ databases">
        <title>The decoding of complex shrimp genome reveals the adaptation for benthos swimmer, frequently molting mechanism and breeding impact on genome.</title>
        <authorList>
            <person name="Sun Y."/>
            <person name="Gao Y."/>
            <person name="Yu Y."/>
        </authorList>
    </citation>
    <scope>NUCLEOTIDE SEQUENCE [LARGE SCALE GENOMIC DNA]</scope>
    <source>
        <tissue evidence="4">Muscle</tissue>
    </source>
</reference>
<feature type="transmembrane region" description="Helical" evidence="2">
    <location>
        <begin position="54"/>
        <end position="74"/>
    </location>
</feature>
<feature type="compositionally biased region" description="Polar residues" evidence="1">
    <location>
        <begin position="119"/>
        <end position="128"/>
    </location>
</feature>
<dbReference type="Proteomes" id="UP000283509">
    <property type="component" value="Unassembled WGS sequence"/>
</dbReference>
<evidence type="ECO:0000313" key="4">
    <source>
        <dbReference type="EMBL" id="ROT74909.1"/>
    </source>
</evidence>
<reference evidence="4 5" key="1">
    <citation type="submission" date="2018-04" db="EMBL/GenBank/DDBJ databases">
        <authorList>
            <person name="Zhang X."/>
            <person name="Yuan J."/>
            <person name="Li F."/>
            <person name="Xiang J."/>
        </authorList>
    </citation>
    <scope>NUCLEOTIDE SEQUENCE [LARGE SCALE GENOMIC DNA]</scope>
    <source>
        <tissue evidence="4">Muscle</tissue>
    </source>
</reference>
<sequence>MRMSAGVVTRYVGRIAEVCPLLAKYISVYHKALCVRGLGEAAAASSPEPRQLTLAAAVVLLALLSALLAFLFFIMRRRRRSSEQTSEQIYEQISGQTAEQQPENLPNVEVVLPTPITCWSQEPSTDTCNPPAEETKEIASSTDDAISTELASTPLETSTELASTPLETTELASELASTPLETTELASTPLETKLASTPLETPTEITTKPAWRPSVKDEAWKQSKPTQKHVLDADAWPLLGERRRPHPAPPKVGKTIAEVVKKTRAILNKLTPEKFETLISRVQELQIDSTEKLSAVIDLVFEKAVNEQCFSSTYARMCQVLSKMSVRGDASQFSDLIVEKCLKEFHKDDLCEFLAKMERDLSKCTDPAQKQELKLELESQELQLRKRSVGNIKFLGELYKLNLLSVQTLTYVIDRLLQKGDEESLECLCTLLTTVGVLLSARCREDPALMKQLNGCFASLSAIARDRPCSRRLRFLIMDVIDLRRNRWVPRRKVAQPTKIAEEEELTEGSASAPFPLKFHSECLV</sequence>
<dbReference type="Gene3D" id="1.25.40.180">
    <property type="match status" value="1"/>
</dbReference>
<keyword evidence="2" id="KW-0812">Transmembrane</keyword>
<keyword evidence="2" id="KW-1133">Transmembrane helix</keyword>
<dbReference type="InterPro" id="IPR016024">
    <property type="entry name" value="ARM-type_fold"/>
</dbReference>
<evidence type="ECO:0000256" key="2">
    <source>
        <dbReference type="SAM" id="Phobius"/>
    </source>
</evidence>
<dbReference type="STRING" id="6689.A0A3R7PRQ0"/>
<keyword evidence="5" id="KW-1185">Reference proteome</keyword>
<dbReference type="PANTHER" id="PTHR23253">
    <property type="entry name" value="EUKARYOTIC TRANSLATION INITIATION FACTOR 4 GAMMA"/>
    <property type="match status" value="1"/>
</dbReference>
<proteinExistence type="predicted"/>
<name>A0A3R7PRQ0_PENVA</name>